<dbReference type="SUPFAM" id="SSF54631">
    <property type="entry name" value="CBS-domain pair"/>
    <property type="match status" value="1"/>
</dbReference>
<dbReference type="Pfam" id="PF25562">
    <property type="entry name" value="CNBH_CNNM2_C"/>
    <property type="match status" value="1"/>
</dbReference>
<keyword evidence="12" id="KW-1185">Reference proteome</keyword>
<dbReference type="PANTHER" id="PTHR12064:SF94">
    <property type="entry name" value="UNEXTENDED PROTEIN"/>
    <property type="match status" value="1"/>
</dbReference>
<keyword evidence="5 6" id="KW-0472">Membrane</keyword>
<name>A0A8J4PLX8_9MYCE</name>
<evidence type="ECO:0000256" key="1">
    <source>
        <dbReference type="ARBA" id="ARBA00004141"/>
    </source>
</evidence>
<organism evidence="11 12">
    <name type="scientific">Polysphondylium violaceum</name>
    <dbReference type="NCBI Taxonomy" id="133409"/>
    <lineage>
        <taxon>Eukaryota</taxon>
        <taxon>Amoebozoa</taxon>
        <taxon>Evosea</taxon>
        <taxon>Eumycetozoa</taxon>
        <taxon>Dictyostelia</taxon>
        <taxon>Dictyosteliales</taxon>
        <taxon>Dictyosteliaceae</taxon>
        <taxon>Polysphondylium</taxon>
    </lineage>
</organism>
<evidence type="ECO:0008006" key="13">
    <source>
        <dbReference type="Google" id="ProtNLM"/>
    </source>
</evidence>
<dbReference type="CDD" id="cd04590">
    <property type="entry name" value="CBS_pair_CorC_HlyC_assoc"/>
    <property type="match status" value="1"/>
</dbReference>
<gene>
    <name evidence="11" type="ORF">CYY_009375</name>
</gene>
<keyword evidence="2 6" id="KW-0812">Transmembrane</keyword>
<dbReference type="PANTHER" id="PTHR12064">
    <property type="entry name" value="METAL TRANSPORTER CNNM"/>
    <property type="match status" value="1"/>
</dbReference>
<dbReference type="InterPro" id="IPR044751">
    <property type="entry name" value="Ion_transp-like_CBS"/>
</dbReference>
<dbReference type="GO" id="GO:0010960">
    <property type="term" value="P:magnesium ion homeostasis"/>
    <property type="evidence" value="ECO:0007669"/>
    <property type="project" value="InterPro"/>
</dbReference>
<keyword evidence="3" id="KW-0677">Repeat</keyword>
<dbReference type="GO" id="GO:0022857">
    <property type="term" value="F:transmembrane transporter activity"/>
    <property type="evidence" value="ECO:0007669"/>
    <property type="project" value="TreeGrafter"/>
</dbReference>
<dbReference type="PROSITE" id="PS51846">
    <property type="entry name" value="CNNM"/>
    <property type="match status" value="1"/>
</dbReference>
<dbReference type="AlphaFoldDB" id="A0A8J4PLX8"/>
<feature type="transmembrane region" description="Helical" evidence="8">
    <location>
        <begin position="117"/>
        <end position="137"/>
    </location>
</feature>
<evidence type="ECO:0000256" key="2">
    <source>
        <dbReference type="ARBA" id="ARBA00022692"/>
    </source>
</evidence>
<feature type="transmembrane region" description="Helical" evidence="8">
    <location>
        <begin position="64"/>
        <end position="86"/>
    </location>
</feature>
<feature type="domain" description="CNNM transmembrane" evidence="10">
    <location>
        <begin position="2"/>
        <end position="184"/>
    </location>
</feature>
<evidence type="ECO:0000259" key="10">
    <source>
        <dbReference type="PROSITE" id="PS51846"/>
    </source>
</evidence>
<dbReference type="OrthoDB" id="5353557at2759"/>
<dbReference type="EMBL" id="AJWJ01000693">
    <property type="protein sequence ID" value="KAF2069305.1"/>
    <property type="molecule type" value="Genomic_DNA"/>
</dbReference>
<evidence type="ECO:0000256" key="7">
    <source>
        <dbReference type="SAM" id="MobiDB-lite"/>
    </source>
</evidence>
<feature type="transmembrane region" description="Helical" evidence="8">
    <location>
        <begin position="6"/>
        <end position="30"/>
    </location>
</feature>
<evidence type="ECO:0000313" key="11">
    <source>
        <dbReference type="EMBL" id="KAF2069305.1"/>
    </source>
</evidence>
<comment type="subcellular location">
    <subcellularLocation>
        <location evidence="1">Membrane</location>
        <topology evidence="1">Multi-pass membrane protein</topology>
    </subcellularLocation>
</comment>
<reference evidence="11" key="1">
    <citation type="submission" date="2020-01" db="EMBL/GenBank/DDBJ databases">
        <title>Development of genomics and gene disruption for Polysphondylium violaceum indicates a role for the polyketide synthase stlB in stalk morphogenesis.</title>
        <authorList>
            <person name="Narita B."/>
            <person name="Kawabe Y."/>
            <person name="Kin K."/>
            <person name="Saito T."/>
            <person name="Gibbs R."/>
            <person name="Kuspa A."/>
            <person name="Muzny D."/>
            <person name="Queller D."/>
            <person name="Richards S."/>
            <person name="Strassman J."/>
            <person name="Sucgang R."/>
            <person name="Worley K."/>
            <person name="Schaap P."/>
        </authorList>
    </citation>
    <scope>NUCLEOTIDE SEQUENCE</scope>
    <source>
        <strain evidence="11">QSvi11</strain>
    </source>
</reference>
<evidence type="ECO:0000256" key="3">
    <source>
        <dbReference type="ARBA" id="ARBA00022737"/>
    </source>
</evidence>
<dbReference type="GO" id="GO:0005886">
    <property type="term" value="C:plasma membrane"/>
    <property type="evidence" value="ECO:0007669"/>
    <property type="project" value="TreeGrafter"/>
</dbReference>
<evidence type="ECO:0000256" key="4">
    <source>
        <dbReference type="ARBA" id="ARBA00022989"/>
    </source>
</evidence>
<sequence length="649" mass="71072">MAVTFAILQWIGIVFLVAISGLFAGLTLGIMSLDITGLEIIIASGSPTESKYAKKIFPIRQRGNLLLCTLLLGNVAVNALLSILMADLTSGFVGFILSTSIIVVFGEIVPQAACSRYGLAVGAHTTWIVYLFIYIFFPFAYPISKTLDLILGNEMGTIYSRQQLKKLLDIHSAHANESGVSRSDVTMLTGVLDFAQKKVAQVMTPMDKVFSIEIDSVLDYGTITTILENGHSRIPVYEKSKNNIIGCLYVKDLALLNPADKVPLRTILGLYKRQLIKTWHDTSLEQMLTEFKTGKSHMAIVHRVNNEGDGDPFYENLGIVCLEDVIEEILQDEILDENDMYHDSRKRNQQHSFDYKTIGSFHGPKTAISKLSPPQIRAIYSYLSGSIDEFTSKHISEDAFTKLLTFKGVSVSDIDKPANGDKYIYSKGVKEDSFIMVLQGRVEIKSGNEGFVSEGGPFTTLGVGALREDSFIPDFSARVASPHAQILKISRLAYEMGVAATHDEYNAFVFNRNRVDNSSSSSSSNVNNTPNISTPNNVMINNTNSLLNTPNSVVSSHPIHQIPTSPNLIEKPTPHTTSPSVNSSVNGHNRSNSSNSSSSNTNNINPKSSSGTINTATIKKPIESDSDSDDDDSAKPILYAPKHNSKDLL</sequence>
<protein>
    <recommendedName>
        <fullName evidence="13">Ancient conserved domain protein 2</fullName>
    </recommendedName>
</protein>
<dbReference type="InterPro" id="IPR002550">
    <property type="entry name" value="CNNM"/>
</dbReference>
<comment type="caution">
    <text evidence="11">The sequence shown here is derived from an EMBL/GenBank/DDBJ whole genome shotgun (WGS) entry which is preliminary data.</text>
</comment>
<feature type="transmembrane region" description="Helical" evidence="8">
    <location>
        <begin position="92"/>
        <end position="110"/>
    </location>
</feature>
<feature type="compositionally biased region" description="Low complexity" evidence="7">
    <location>
        <begin position="516"/>
        <end position="552"/>
    </location>
</feature>
<dbReference type="FunFam" id="3.10.580.10:FF:000006">
    <property type="entry name" value="DUF21 and CBS domain protein"/>
    <property type="match status" value="1"/>
</dbReference>
<keyword evidence="4 6" id="KW-1133">Transmembrane helix</keyword>
<feature type="region of interest" description="Disordered" evidence="7">
    <location>
        <begin position="516"/>
        <end position="649"/>
    </location>
</feature>
<evidence type="ECO:0000256" key="6">
    <source>
        <dbReference type="PROSITE-ProRule" id="PRU01193"/>
    </source>
</evidence>
<evidence type="ECO:0000259" key="9">
    <source>
        <dbReference type="PROSITE" id="PS50042"/>
    </source>
</evidence>
<evidence type="ECO:0000313" key="12">
    <source>
        <dbReference type="Proteomes" id="UP000695562"/>
    </source>
</evidence>
<dbReference type="InterPro" id="IPR046342">
    <property type="entry name" value="CBS_dom_sf"/>
</dbReference>
<dbReference type="Gene3D" id="3.10.580.10">
    <property type="entry name" value="CBS-domain"/>
    <property type="match status" value="1"/>
</dbReference>
<dbReference type="PROSITE" id="PS50042">
    <property type="entry name" value="CNMP_BINDING_3"/>
    <property type="match status" value="1"/>
</dbReference>
<dbReference type="InterPro" id="IPR045095">
    <property type="entry name" value="ACDP"/>
</dbReference>
<dbReference type="InterPro" id="IPR000595">
    <property type="entry name" value="cNMP-bd_dom"/>
</dbReference>
<evidence type="ECO:0000256" key="8">
    <source>
        <dbReference type="SAM" id="Phobius"/>
    </source>
</evidence>
<feature type="domain" description="Cyclic nucleotide-binding" evidence="9">
    <location>
        <begin position="422"/>
        <end position="495"/>
    </location>
</feature>
<dbReference type="Pfam" id="PF01595">
    <property type="entry name" value="CNNM"/>
    <property type="match status" value="1"/>
</dbReference>
<dbReference type="Proteomes" id="UP000695562">
    <property type="component" value="Unassembled WGS sequence"/>
</dbReference>
<proteinExistence type="predicted"/>
<feature type="compositionally biased region" description="Low complexity" evidence="7">
    <location>
        <begin position="580"/>
        <end position="610"/>
    </location>
</feature>
<evidence type="ECO:0000256" key="5">
    <source>
        <dbReference type="ARBA" id="ARBA00023136"/>
    </source>
</evidence>
<accession>A0A8J4PLX8</accession>